<feature type="chain" id="PRO_5005411989" description="Lipoprotein" evidence="1">
    <location>
        <begin position="25"/>
        <end position="148"/>
    </location>
</feature>
<dbReference type="PROSITE" id="PS51257">
    <property type="entry name" value="PROKAR_LIPOPROTEIN"/>
    <property type="match status" value="1"/>
</dbReference>
<dbReference type="EMBL" id="JPLY01000004">
    <property type="protein sequence ID" value="KFC21221.1"/>
    <property type="molecule type" value="Genomic_DNA"/>
</dbReference>
<dbReference type="AlphaFoldDB" id="A0A085BFH6"/>
<evidence type="ECO:0000313" key="3">
    <source>
        <dbReference type="Proteomes" id="UP000028623"/>
    </source>
</evidence>
<dbReference type="OrthoDB" id="1453247at2"/>
<evidence type="ECO:0008006" key="4">
    <source>
        <dbReference type="Google" id="ProtNLM"/>
    </source>
</evidence>
<keyword evidence="1" id="KW-0732">Signal</keyword>
<reference evidence="2 3" key="1">
    <citation type="submission" date="2014-07" db="EMBL/GenBank/DDBJ databases">
        <title>Epilithonimonas lactis LMG 22401 Genome.</title>
        <authorList>
            <person name="Pipes S.E."/>
            <person name="Stropko S.J."/>
        </authorList>
    </citation>
    <scope>NUCLEOTIDE SEQUENCE [LARGE SCALE GENOMIC DNA]</scope>
    <source>
        <strain evidence="2 3">LMG 24401</strain>
    </source>
</reference>
<keyword evidence="3" id="KW-1185">Reference proteome</keyword>
<name>A0A085BFH6_9FLAO</name>
<dbReference type="Proteomes" id="UP000028623">
    <property type="component" value="Unassembled WGS sequence"/>
</dbReference>
<evidence type="ECO:0000256" key="1">
    <source>
        <dbReference type="SAM" id="SignalP"/>
    </source>
</evidence>
<proteinExistence type="predicted"/>
<sequence>MKIIKIGFVLSAISLFLLSCKTTAQTTSSIKSVSYRHTMGRGGATFINASKDSLESSARGGRTEEFPSFKKKINTKDWTKLVSGIDISILEKTQSGERRGHYDGPDQIFTIVTDSKEYEFYNVPVGSVGYKQLEKLKTELNNLLPQYK</sequence>
<gene>
    <name evidence="2" type="ORF">IO89_13535</name>
</gene>
<organism evidence="2 3">
    <name type="scientific">Epilithonimonas lactis</name>
    <dbReference type="NCBI Taxonomy" id="421072"/>
    <lineage>
        <taxon>Bacteria</taxon>
        <taxon>Pseudomonadati</taxon>
        <taxon>Bacteroidota</taxon>
        <taxon>Flavobacteriia</taxon>
        <taxon>Flavobacteriales</taxon>
        <taxon>Weeksellaceae</taxon>
        <taxon>Chryseobacterium group</taxon>
        <taxon>Epilithonimonas</taxon>
    </lineage>
</organism>
<comment type="caution">
    <text evidence="2">The sequence shown here is derived from an EMBL/GenBank/DDBJ whole genome shotgun (WGS) entry which is preliminary data.</text>
</comment>
<dbReference type="STRING" id="421072.SAMN04488097_0607"/>
<dbReference type="RefSeq" id="WP_034977005.1">
    <property type="nucleotide sequence ID" value="NZ_FOFI01000001.1"/>
</dbReference>
<evidence type="ECO:0000313" key="2">
    <source>
        <dbReference type="EMBL" id="KFC21221.1"/>
    </source>
</evidence>
<protein>
    <recommendedName>
        <fullName evidence="4">Lipoprotein</fullName>
    </recommendedName>
</protein>
<dbReference type="eggNOG" id="ENOG5033YBS">
    <property type="taxonomic scope" value="Bacteria"/>
</dbReference>
<feature type="signal peptide" evidence="1">
    <location>
        <begin position="1"/>
        <end position="24"/>
    </location>
</feature>
<accession>A0A085BFH6</accession>